<feature type="domain" description="Histidine kinase" evidence="15">
    <location>
        <begin position="589"/>
        <end position="808"/>
    </location>
</feature>
<evidence type="ECO:0000313" key="21">
    <source>
        <dbReference type="Proteomes" id="UP000319142"/>
    </source>
</evidence>
<dbReference type="SUPFAM" id="SSF55874">
    <property type="entry name" value="ATPase domain of HSP90 chaperone/DNA topoisomerase II/histidine kinase"/>
    <property type="match status" value="1"/>
</dbReference>
<dbReference type="InterPro" id="IPR001789">
    <property type="entry name" value="Sig_transdc_resp-reg_receiver"/>
</dbReference>
<dbReference type="GO" id="GO:0005886">
    <property type="term" value="C:plasma membrane"/>
    <property type="evidence" value="ECO:0007669"/>
    <property type="project" value="UniProtKB-SubCell"/>
</dbReference>
<dbReference type="Pfam" id="PF07695">
    <property type="entry name" value="7TMR-DISM_7TM"/>
    <property type="match status" value="1"/>
</dbReference>
<dbReference type="InterPro" id="IPR003661">
    <property type="entry name" value="HisK_dim/P_dom"/>
</dbReference>
<dbReference type="Gene3D" id="1.10.287.130">
    <property type="match status" value="1"/>
</dbReference>
<keyword evidence="11 14" id="KW-0472">Membrane</keyword>
<dbReference type="GO" id="GO:0006355">
    <property type="term" value="P:regulation of DNA-templated transcription"/>
    <property type="evidence" value="ECO:0007669"/>
    <property type="project" value="InterPro"/>
</dbReference>
<evidence type="ECO:0000256" key="8">
    <source>
        <dbReference type="ARBA" id="ARBA00022840"/>
    </source>
</evidence>
<evidence type="ECO:0000256" key="4">
    <source>
        <dbReference type="ARBA" id="ARBA00022475"/>
    </source>
</evidence>
<evidence type="ECO:0000256" key="10">
    <source>
        <dbReference type="ARBA" id="ARBA00023012"/>
    </source>
</evidence>
<dbReference type="NCBIfam" id="TIGR00229">
    <property type="entry name" value="sensory_box"/>
    <property type="match status" value="1"/>
</dbReference>
<organism evidence="20 21">
    <name type="scientific">Marinobacter vinifirmus</name>
    <dbReference type="NCBI Taxonomy" id="355591"/>
    <lineage>
        <taxon>Bacteria</taxon>
        <taxon>Pseudomonadati</taxon>
        <taxon>Pseudomonadota</taxon>
        <taxon>Gammaproteobacteria</taxon>
        <taxon>Pseudomonadales</taxon>
        <taxon>Marinobacteraceae</taxon>
        <taxon>Marinobacter</taxon>
    </lineage>
</organism>
<dbReference type="InterPro" id="IPR000700">
    <property type="entry name" value="PAS-assoc_C"/>
</dbReference>
<dbReference type="InterPro" id="IPR005467">
    <property type="entry name" value="His_kinase_dom"/>
</dbReference>
<feature type="domain" description="Response regulatory" evidence="16">
    <location>
        <begin position="839"/>
        <end position="953"/>
    </location>
</feature>
<evidence type="ECO:0000256" key="11">
    <source>
        <dbReference type="ARBA" id="ARBA00023136"/>
    </source>
</evidence>
<feature type="transmembrane region" description="Helical" evidence="14">
    <location>
        <begin position="218"/>
        <end position="239"/>
    </location>
</feature>
<dbReference type="PROSITE" id="PS50112">
    <property type="entry name" value="PAS"/>
    <property type="match status" value="1"/>
</dbReference>
<dbReference type="PRINTS" id="PR00344">
    <property type="entry name" value="BCTRLSENSOR"/>
</dbReference>
<name>A0A558BI28_9GAMM</name>
<dbReference type="PANTHER" id="PTHR45339">
    <property type="entry name" value="HYBRID SIGNAL TRANSDUCTION HISTIDINE KINASE J"/>
    <property type="match status" value="1"/>
</dbReference>
<keyword evidence="10" id="KW-0902">Two-component regulatory system</keyword>
<dbReference type="AlphaFoldDB" id="A0A558BI28"/>
<dbReference type="CDD" id="cd00082">
    <property type="entry name" value="HisKA"/>
    <property type="match status" value="1"/>
</dbReference>
<evidence type="ECO:0000256" key="7">
    <source>
        <dbReference type="ARBA" id="ARBA00022741"/>
    </source>
</evidence>
<evidence type="ECO:0000259" key="18">
    <source>
        <dbReference type="PROSITE" id="PS50113"/>
    </source>
</evidence>
<evidence type="ECO:0000256" key="6">
    <source>
        <dbReference type="ARBA" id="ARBA00022692"/>
    </source>
</evidence>
<dbReference type="InterPro" id="IPR000014">
    <property type="entry name" value="PAS"/>
</dbReference>
<feature type="domain" description="Response regulatory" evidence="16">
    <location>
        <begin position="970"/>
        <end position="1083"/>
    </location>
</feature>
<feature type="transmembrane region" description="Helical" evidence="14">
    <location>
        <begin position="340"/>
        <end position="358"/>
    </location>
</feature>
<dbReference type="PROSITE" id="PS50110">
    <property type="entry name" value="RESPONSE_REGULATORY"/>
    <property type="match status" value="2"/>
</dbReference>
<dbReference type="PROSITE" id="PS50109">
    <property type="entry name" value="HIS_KIN"/>
    <property type="match status" value="1"/>
</dbReference>
<dbReference type="InterPro" id="IPR008207">
    <property type="entry name" value="Sig_transdc_His_kin_Hpt_dom"/>
</dbReference>
<dbReference type="InterPro" id="IPR036890">
    <property type="entry name" value="HATPase_C_sf"/>
</dbReference>
<dbReference type="InterPro" id="IPR035965">
    <property type="entry name" value="PAS-like_dom_sf"/>
</dbReference>
<feature type="modified residue" description="4-aspartylphosphate" evidence="13">
    <location>
        <position position="888"/>
    </location>
</feature>
<dbReference type="Gene3D" id="3.30.565.10">
    <property type="entry name" value="Histidine kinase-like ATPase, C-terminal domain"/>
    <property type="match status" value="1"/>
</dbReference>
<dbReference type="PROSITE" id="PS50894">
    <property type="entry name" value="HPT"/>
    <property type="match status" value="1"/>
</dbReference>
<dbReference type="SUPFAM" id="SSF52172">
    <property type="entry name" value="CheY-like"/>
    <property type="match status" value="2"/>
</dbReference>
<dbReference type="CDD" id="cd16922">
    <property type="entry name" value="HATPase_EvgS-ArcB-TorS-like"/>
    <property type="match status" value="1"/>
</dbReference>
<keyword evidence="8" id="KW-0067">ATP-binding</keyword>
<reference evidence="20 21" key="1">
    <citation type="submission" date="2019-07" db="EMBL/GenBank/DDBJ databases">
        <title>The pathways for chlorine oxyanion respiration interact through the shared metabolite chlorate.</title>
        <authorList>
            <person name="Barnum T.P."/>
            <person name="Cheng Y."/>
            <person name="Hill K.A."/>
            <person name="Lucas L.N."/>
            <person name="Carlson H.K."/>
            <person name="Coates J.D."/>
        </authorList>
    </citation>
    <scope>NUCLEOTIDE SEQUENCE [LARGE SCALE GENOMIC DNA]</scope>
    <source>
        <strain evidence="20">UCB</strain>
    </source>
</reference>
<dbReference type="Gene3D" id="3.40.50.2300">
    <property type="match status" value="2"/>
</dbReference>
<dbReference type="PROSITE" id="PS50113">
    <property type="entry name" value="PAC"/>
    <property type="match status" value="1"/>
</dbReference>
<dbReference type="SMART" id="SM00073">
    <property type="entry name" value="HPT"/>
    <property type="match status" value="1"/>
</dbReference>
<evidence type="ECO:0000259" key="19">
    <source>
        <dbReference type="PROSITE" id="PS50894"/>
    </source>
</evidence>
<dbReference type="InterPro" id="IPR011622">
    <property type="entry name" value="7TMR_DISM_rcpt_extracell_dom2"/>
</dbReference>
<dbReference type="InterPro" id="IPR036097">
    <property type="entry name" value="HisK_dim/P_sf"/>
</dbReference>
<evidence type="ECO:0000259" key="17">
    <source>
        <dbReference type="PROSITE" id="PS50112"/>
    </source>
</evidence>
<feature type="domain" description="PAC" evidence="18">
    <location>
        <begin position="513"/>
        <end position="565"/>
    </location>
</feature>
<feature type="transmembrane region" description="Helical" evidence="14">
    <location>
        <begin position="370"/>
        <end position="394"/>
    </location>
</feature>
<feature type="modified residue" description="Phosphohistidine" evidence="12">
    <location>
        <position position="1132"/>
    </location>
</feature>
<dbReference type="InterPro" id="IPR004358">
    <property type="entry name" value="Sig_transdc_His_kin-like_C"/>
</dbReference>
<dbReference type="Pfam" id="PF07696">
    <property type="entry name" value="7TMR-DISMED2"/>
    <property type="match status" value="1"/>
</dbReference>
<evidence type="ECO:0000256" key="5">
    <source>
        <dbReference type="ARBA" id="ARBA00022553"/>
    </source>
</evidence>
<feature type="modified residue" description="4-aspartylphosphate" evidence="13">
    <location>
        <position position="1019"/>
    </location>
</feature>
<dbReference type="SMART" id="SM00387">
    <property type="entry name" value="HATPase_c"/>
    <property type="match status" value="1"/>
</dbReference>
<evidence type="ECO:0000259" key="15">
    <source>
        <dbReference type="PROSITE" id="PS50109"/>
    </source>
</evidence>
<dbReference type="InterPro" id="IPR036641">
    <property type="entry name" value="HPT_dom_sf"/>
</dbReference>
<dbReference type="Pfam" id="PF00989">
    <property type="entry name" value="PAS"/>
    <property type="match status" value="1"/>
</dbReference>
<keyword evidence="7" id="KW-0547">Nucleotide-binding</keyword>
<proteinExistence type="predicted"/>
<dbReference type="InterPro" id="IPR011623">
    <property type="entry name" value="7TMR_DISM_rcpt_extracell_dom1"/>
</dbReference>
<dbReference type="SUPFAM" id="SSF47384">
    <property type="entry name" value="Homodimeric domain of signal transducing histidine kinase"/>
    <property type="match status" value="1"/>
</dbReference>
<evidence type="ECO:0000256" key="1">
    <source>
        <dbReference type="ARBA" id="ARBA00000085"/>
    </source>
</evidence>
<keyword evidence="9 14" id="KW-1133">Transmembrane helix</keyword>
<dbReference type="Pfam" id="PF02518">
    <property type="entry name" value="HATPase_c"/>
    <property type="match status" value="1"/>
</dbReference>
<dbReference type="Proteomes" id="UP000319142">
    <property type="component" value="Unassembled WGS sequence"/>
</dbReference>
<feature type="transmembrane region" description="Helical" evidence="14">
    <location>
        <begin position="246"/>
        <end position="262"/>
    </location>
</feature>
<accession>A0A558BI28</accession>
<evidence type="ECO:0000313" key="20">
    <source>
        <dbReference type="EMBL" id="TVT36173.1"/>
    </source>
</evidence>
<dbReference type="EC" id="2.7.13.3" evidence="3"/>
<dbReference type="Gene3D" id="1.20.120.160">
    <property type="entry name" value="HPT domain"/>
    <property type="match status" value="1"/>
</dbReference>
<protein>
    <recommendedName>
        <fullName evidence="3">histidine kinase</fullName>
        <ecNumber evidence="3">2.7.13.3</ecNumber>
    </recommendedName>
</protein>
<feature type="domain" description="PAS" evidence="17">
    <location>
        <begin position="438"/>
        <end position="476"/>
    </location>
</feature>
<dbReference type="SUPFAM" id="SSF55785">
    <property type="entry name" value="PYP-like sensor domain (PAS domain)"/>
    <property type="match status" value="1"/>
</dbReference>
<dbReference type="Gene3D" id="3.30.450.20">
    <property type="entry name" value="PAS domain"/>
    <property type="match status" value="1"/>
</dbReference>
<keyword evidence="4" id="KW-1003">Cell membrane</keyword>
<evidence type="ECO:0000259" key="16">
    <source>
        <dbReference type="PROSITE" id="PS50110"/>
    </source>
</evidence>
<dbReference type="InterPro" id="IPR013767">
    <property type="entry name" value="PAS_fold"/>
</dbReference>
<sequence length="1198" mass="134860">MLTINDKARSYPRGDHILQQRFAQAGIPVLVLFLVLAALILPAPAMAQDACRSGEVRLDRNTGAIRDLGGCLRYLEDPDQSLSIDQLRNLEAEAFTQHEAGVLNFGYTGSAYWTRFDLSTHALQGETDWILELALPLVDSVELFLERDGMLVDQRQAGYQDNWEDRDLAVPNPTFRLKLPPDSRTRVFLRITNTNTFRLPITLWHPNEYIEKVSIDEAVRGVLLGAILAILAYNLFVAVSVRERSNIYYVLYLVGAAVFISTEQVHGVQLLDERPALLNKDYLHYQIILTWFFGLLMARSLLETRERSPDLDQVLRLCLYSVVLTFGLSIFMPYSVAMEWIVLDSILLSIILIVVSYLSWRYYNPAARAYFYAWTMALIGFGIYALTVMGYLPLNTFTTYAPQFGLTAQIILFSFALADRIKQVQGEAMAWNRRALANLGRYQSLFNNAIEGVFQMSPERKFVTANPAMAELLGYNSSRELLGENPDVLETCIADERLRRLVVEQLEARGTVKGIEARYFTREGEERWATISLHTAYDAEGMPVHLEGTCIDATESHQRQQIEREREQERLEKELARNSAKAKSQFLANMSHEIRTPLAAIIGYGETLLDPDLDDREKRSSAETVVRSGRHLLELVNDILDHSKIDANKLDVDVVPVNLPELLDEVRAFFEPRAREKGLDFRIVCEYPLPEQICTDPTRYRQIIINLCANALKFTESGSISLVIRCDREAETLIARVVDTGIGMKPEQLERLFDPFAQGSTAISRQYGGTGLGLSISRRLAELLGGDIRVTSTYGEGSKFEVSISTGSLQQVHFLRDASEFSQRRRAIAMVLAPRLSGRILCAEDNEVNRRLVSLLVARTGAELVHVANGAEALERVRREDFDLILMDIQMPVMNGRDATQAIREAGINTPIIALTANVMAEDIAEYRMAGCNEHLAKPIDKQRFYEMLARYLTHCPEPVTATDRSYSGRVLVAEDSEDNRRLVERMLRRLGLDPVLVASGDEAVRRALSDTVHLVLMDRHMPGMDGVEATRLLRQAGFRRPLIAFTAGDQAENEALLAAGCDGVLNKPIDQSHLQALLDRYLGAQTVDSSGLDDDLAHLVSRFLSGLAERQRRMKLALGDRNVDVLRTESHQIKGTAGAMGYPMMTEQAGRLEQCLRQSEYDWPEIAQRLEQLNHMIDQALKALVSTTGTRQEQTHE</sequence>
<dbReference type="SMART" id="SM00388">
    <property type="entry name" value="HisKA"/>
    <property type="match status" value="1"/>
</dbReference>
<evidence type="ECO:0000256" key="2">
    <source>
        <dbReference type="ARBA" id="ARBA00004651"/>
    </source>
</evidence>
<feature type="transmembrane region" description="Helical" evidence="14">
    <location>
        <begin position="314"/>
        <end position="334"/>
    </location>
</feature>
<feature type="domain" description="HPt" evidence="19">
    <location>
        <begin position="1093"/>
        <end position="1185"/>
    </location>
</feature>
<evidence type="ECO:0000256" key="12">
    <source>
        <dbReference type="PROSITE-ProRule" id="PRU00110"/>
    </source>
</evidence>
<dbReference type="SMART" id="SM00448">
    <property type="entry name" value="REC"/>
    <property type="match status" value="2"/>
</dbReference>
<dbReference type="Pfam" id="PF00512">
    <property type="entry name" value="HisKA"/>
    <property type="match status" value="1"/>
</dbReference>
<dbReference type="CDD" id="cd17546">
    <property type="entry name" value="REC_hyHK_CKI1_RcsC-like"/>
    <property type="match status" value="2"/>
</dbReference>
<keyword evidence="6 14" id="KW-0812">Transmembrane</keyword>
<comment type="subcellular location">
    <subcellularLocation>
        <location evidence="2">Cell membrane</location>
        <topology evidence="2">Multi-pass membrane protein</topology>
    </subcellularLocation>
</comment>
<evidence type="ECO:0000256" key="9">
    <source>
        <dbReference type="ARBA" id="ARBA00022989"/>
    </source>
</evidence>
<dbReference type="FunFam" id="3.30.565.10:FF:000010">
    <property type="entry name" value="Sensor histidine kinase RcsC"/>
    <property type="match status" value="1"/>
</dbReference>
<dbReference type="Pfam" id="PF00072">
    <property type="entry name" value="Response_reg"/>
    <property type="match status" value="2"/>
</dbReference>
<dbReference type="GO" id="GO:0005524">
    <property type="term" value="F:ATP binding"/>
    <property type="evidence" value="ECO:0007669"/>
    <property type="project" value="UniProtKB-KW"/>
</dbReference>
<evidence type="ECO:0000256" key="13">
    <source>
        <dbReference type="PROSITE-ProRule" id="PRU00169"/>
    </source>
</evidence>
<dbReference type="PANTHER" id="PTHR45339:SF1">
    <property type="entry name" value="HYBRID SIGNAL TRANSDUCTION HISTIDINE KINASE J"/>
    <property type="match status" value="1"/>
</dbReference>
<gene>
    <name evidence="20" type="ORF">FHK81_00410</name>
</gene>
<keyword evidence="5 13" id="KW-0597">Phosphoprotein</keyword>
<dbReference type="Gene3D" id="2.60.40.2380">
    <property type="match status" value="1"/>
</dbReference>
<dbReference type="CDD" id="cd00130">
    <property type="entry name" value="PAS"/>
    <property type="match status" value="1"/>
</dbReference>
<comment type="caution">
    <text evidence="20">The sequence shown here is derived from an EMBL/GenBank/DDBJ whole genome shotgun (WGS) entry which is preliminary data.</text>
</comment>
<dbReference type="SUPFAM" id="SSF47226">
    <property type="entry name" value="Histidine-containing phosphotransfer domain, HPT domain"/>
    <property type="match status" value="1"/>
</dbReference>
<feature type="transmembrane region" description="Helical" evidence="14">
    <location>
        <begin position="282"/>
        <end position="302"/>
    </location>
</feature>
<dbReference type="GO" id="GO:0000155">
    <property type="term" value="F:phosphorelay sensor kinase activity"/>
    <property type="evidence" value="ECO:0007669"/>
    <property type="project" value="InterPro"/>
</dbReference>
<comment type="catalytic activity">
    <reaction evidence="1">
        <text>ATP + protein L-histidine = ADP + protein N-phospho-L-histidine.</text>
        <dbReference type="EC" id="2.7.13.3"/>
    </reaction>
</comment>
<dbReference type="InterPro" id="IPR003594">
    <property type="entry name" value="HATPase_dom"/>
</dbReference>
<dbReference type="Pfam" id="PF01627">
    <property type="entry name" value="Hpt"/>
    <property type="match status" value="1"/>
</dbReference>
<dbReference type="EMBL" id="VMRX01000001">
    <property type="protein sequence ID" value="TVT36173.1"/>
    <property type="molecule type" value="Genomic_DNA"/>
</dbReference>
<evidence type="ECO:0000256" key="14">
    <source>
        <dbReference type="SAM" id="Phobius"/>
    </source>
</evidence>
<evidence type="ECO:0000256" key="3">
    <source>
        <dbReference type="ARBA" id="ARBA00012438"/>
    </source>
</evidence>
<dbReference type="InterPro" id="IPR011006">
    <property type="entry name" value="CheY-like_superfamily"/>
</dbReference>